<comment type="catalytic activity">
    <reaction evidence="7">
        <text>myo-inositol(out) + H(+)(out) = myo-inositol(in) + H(+)(in)</text>
        <dbReference type="Rhea" id="RHEA:60364"/>
        <dbReference type="ChEBI" id="CHEBI:15378"/>
        <dbReference type="ChEBI" id="CHEBI:17268"/>
    </reaction>
</comment>
<dbReference type="STRING" id="105984.A0A427Y495"/>
<name>A0A427Y495_9TREE</name>
<comment type="caution">
    <text evidence="11">The sequence shown here is derived from an EMBL/GenBank/DDBJ whole genome shotgun (WGS) entry which is preliminary data.</text>
</comment>
<dbReference type="FunFam" id="1.20.1250.20:FF:000078">
    <property type="entry name" value="MFS maltose transporter, putative"/>
    <property type="match status" value="1"/>
</dbReference>
<keyword evidence="3 8" id="KW-0813">Transport</keyword>
<feature type="transmembrane region" description="Helical" evidence="9">
    <location>
        <begin position="493"/>
        <end position="510"/>
    </location>
</feature>
<keyword evidence="12" id="KW-1185">Reference proteome</keyword>
<evidence type="ECO:0000256" key="8">
    <source>
        <dbReference type="RuleBase" id="RU003346"/>
    </source>
</evidence>
<gene>
    <name evidence="11" type="ORF">EHS24_004101</name>
</gene>
<dbReference type="GeneID" id="39588644"/>
<feature type="transmembrane region" description="Helical" evidence="9">
    <location>
        <begin position="192"/>
        <end position="211"/>
    </location>
</feature>
<keyword evidence="5 9" id="KW-1133">Transmembrane helix</keyword>
<dbReference type="AlphaFoldDB" id="A0A427Y495"/>
<dbReference type="GO" id="GO:0005351">
    <property type="term" value="F:carbohydrate:proton symporter activity"/>
    <property type="evidence" value="ECO:0007669"/>
    <property type="project" value="TreeGrafter"/>
</dbReference>
<dbReference type="Proteomes" id="UP000279236">
    <property type="component" value="Unassembled WGS sequence"/>
</dbReference>
<dbReference type="InterPro" id="IPR020846">
    <property type="entry name" value="MFS_dom"/>
</dbReference>
<proteinExistence type="inferred from homology"/>
<dbReference type="InterPro" id="IPR036259">
    <property type="entry name" value="MFS_trans_sf"/>
</dbReference>
<dbReference type="InterPro" id="IPR003663">
    <property type="entry name" value="Sugar/inositol_transpt"/>
</dbReference>
<feature type="transmembrane region" description="Helical" evidence="9">
    <location>
        <begin position="315"/>
        <end position="331"/>
    </location>
</feature>
<protein>
    <recommendedName>
        <fullName evidence="10">Major facilitator superfamily (MFS) profile domain-containing protein</fullName>
    </recommendedName>
</protein>
<dbReference type="Gene3D" id="1.20.1250.20">
    <property type="entry name" value="MFS general substrate transporter like domains"/>
    <property type="match status" value="1"/>
</dbReference>
<reference evidence="11 12" key="1">
    <citation type="submission" date="2018-11" db="EMBL/GenBank/DDBJ databases">
        <title>Genome sequence of Apiotrichum porosum DSM 27194.</title>
        <authorList>
            <person name="Aliyu H."/>
            <person name="Gorte O."/>
            <person name="Ochsenreither K."/>
        </authorList>
    </citation>
    <scope>NUCLEOTIDE SEQUENCE [LARGE SCALE GENOMIC DNA]</scope>
    <source>
        <strain evidence="11 12">DSM 27194</strain>
    </source>
</reference>
<evidence type="ECO:0000256" key="4">
    <source>
        <dbReference type="ARBA" id="ARBA00022692"/>
    </source>
</evidence>
<dbReference type="GO" id="GO:0016020">
    <property type="term" value="C:membrane"/>
    <property type="evidence" value="ECO:0007669"/>
    <property type="project" value="UniProtKB-SubCell"/>
</dbReference>
<evidence type="ECO:0000256" key="3">
    <source>
        <dbReference type="ARBA" id="ARBA00022448"/>
    </source>
</evidence>
<dbReference type="NCBIfam" id="TIGR00879">
    <property type="entry name" value="SP"/>
    <property type="match status" value="1"/>
</dbReference>
<evidence type="ECO:0000256" key="2">
    <source>
        <dbReference type="ARBA" id="ARBA00010992"/>
    </source>
</evidence>
<dbReference type="PROSITE" id="PS50850">
    <property type="entry name" value="MFS"/>
    <property type="match status" value="1"/>
</dbReference>
<dbReference type="RefSeq" id="XP_028478701.1">
    <property type="nucleotide sequence ID" value="XM_028619729.1"/>
</dbReference>
<evidence type="ECO:0000313" key="12">
    <source>
        <dbReference type="Proteomes" id="UP000279236"/>
    </source>
</evidence>
<dbReference type="SUPFAM" id="SSF103473">
    <property type="entry name" value="MFS general substrate transporter"/>
    <property type="match status" value="1"/>
</dbReference>
<accession>A0A427Y495</accession>
<dbReference type="OrthoDB" id="6612291at2759"/>
<feature type="transmembrane region" description="Helical" evidence="9">
    <location>
        <begin position="378"/>
        <end position="398"/>
    </location>
</feature>
<comment type="similarity">
    <text evidence="2 8">Belongs to the major facilitator superfamily. Sugar transporter (TC 2.A.1.1) family.</text>
</comment>
<dbReference type="InterPro" id="IPR050360">
    <property type="entry name" value="MFS_Sugar_Transporters"/>
</dbReference>
<sequence length="567" mass="63374">MSADYAVEKNVVVDDSGVNERMDKAVLREAAAADEAEHKMTIAQGWKSHRKAILWSMALSAALIMEGYDVVVIGSFYGHPAFLKRFGKVDPTNVNGYSIPSEWQSALSNGSSAGGIIGLMINGWAADRYGPRIVMMVATVALTAFIFLFVFANSLGMLVAAEVCCGLPWGVFQTLTTAYASEVCPIQLRGYLTAYVNACWGIGILLSSGVVKASLTIESQWSWRMPFLIQWVWVIPLFIIVYFSPQSPWWLVRHERLDEAQAALRRLTNPEVVSEDDLRNTVAMMVHTNEIERAIEEGTTYIECFKGLDRRRTEISMMVFAMQLLSGQNLIGQGVQFLQKAGISTNLSFSLNMILNSMFIIGTMASWVLITWIGRRTLYFYGMGLMSVVLFVIGGLGWTSDHSTFEEDGTTYIFKDGKFISTTYAIGSLLIMLNFVYNATLGPICYTLIGEISSTRLRQKSIALSRIAYQVMNIVCGIIVPRMLNDWNWGPKSGIFWGVSAGLCTAYIWLRLPETRGRSYGELDLLFEHKVPAWKFAKTKVNQFAAETDHKVESSHHDHVDEKTEQI</sequence>
<feature type="transmembrane region" description="Helical" evidence="9">
    <location>
        <begin position="424"/>
        <end position="449"/>
    </location>
</feature>
<keyword evidence="4 9" id="KW-0812">Transmembrane</keyword>
<organism evidence="11 12">
    <name type="scientific">Apiotrichum porosum</name>
    <dbReference type="NCBI Taxonomy" id="105984"/>
    <lineage>
        <taxon>Eukaryota</taxon>
        <taxon>Fungi</taxon>
        <taxon>Dikarya</taxon>
        <taxon>Basidiomycota</taxon>
        <taxon>Agaricomycotina</taxon>
        <taxon>Tremellomycetes</taxon>
        <taxon>Trichosporonales</taxon>
        <taxon>Trichosporonaceae</taxon>
        <taxon>Apiotrichum</taxon>
    </lineage>
</organism>
<evidence type="ECO:0000259" key="10">
    <source>
        <dbReference type="PROSITE" id="PS50850"/>
    </source>
</evidence>
<dbReference type="Pfam" id="PF00083">
    <property type="entry name" value="Sugar_tr"/>
    <property type="match status" value="1"/>
</dbReference>
<feature type="transmembrane region" description="Helical" evidence="9">
    <location>
        <begin position="223"/>
        <end position="243"/>
    </location>
</feature>
<feature type="transmembrane region" description="Helical" evidence="9">
    <location>
        <begin position="133"/>
        <end position="152"/>
    </location>
</feature>
<feature type="domain" description="Major facilitator superfamily (MFS) profile" evidence="10">
    <location>
        <begin position="55"/>
        <end position="516"/>
    </location>
</feature>
<feature type="transmembrane region" description="Helical" evidence="9">
    <location>
        <begin position="351"/>
        <end position="371"/>
    </location>
</feature>
<dbReference type="EMBL" id="RSCE01000002">
    <property type="protein sequence ID" value="RSH85916.1"/>
    <property type="molecule type" value="Genomic_DNA"/>
</dbReference>
<evidence type="ECO:0000256" key="5">
    <source>
        <dbReference type="ARBA" id="ARBA00022989"/>
    </source>
</evidence>
<dbReference type="InterPro" id="IPR005828">
    <property type="entry name" value="MFS_sugar_transport-like"/>
</dbReference>
<dbReference type="PANTHER" id="PTHR48022:SF53">
    <property type="entry name" value="ALPHA-GLUCOSIDE TRANSPORTER, PUTATIVE (AFU_ORTHOLOGUE AFUA_3G01700)-RELATED"/>
    <property type="match status" value="1"/>
</dbReference>
<feature type="transmembrane region" description="Helical" evidence="9">
    <location>
        <begin position="52"/>
        <end position="77"/>
    </location>
</feature>
<evidence type="ECO:0000256" key="1">
    <source>
        <dbReference type="ARBA" id="ARBA00004141"/>
    </source>
</evidence>
<feature type="transmembrane region" description="Helical" evidence="9">
    <location>
        <begin position="461"/>
        <end position="481"/>
    </location>
</feature>
<keyword evidence="6 9" id="KW-0472">Membrane</keyword>
<evidence type="ECO:0000256" key="6">
    <source>
        <dbReference type="ARBA" id="ARBA00023136"/>
    </source>
</evidence>
<evidence type="ECO:0000313" key="11">
    <source>
        <dbReference type="EMBL" id="RSH85916.1"/>
    </source>
</evidence>
<evidence type="ECO:0000256" key="7">
    <source>
        <dbReference type="ARBA" id="ARBA00049119"/>
    </source>
</evidence>
<dbReference type="PANTHER" id="PTHR48022">
    <property type="entry name" value="PLASTIDIC GLUCOSE TRANSPORTER 4"/>
    <property type="match status" value="1"/>
</dbReference>
<evidence type="ECO:0000256" key="9">
    <source>
        <dbReference type="SAM" id="Phobius"/>
    </source>
</evidence>
<comment type="subcellular location">
    <subcellularLocation>
        <location evidence="1">Membrane</location>
        <topology evidence="1">Multi-pass membrane protein</topology>
    </subcellularLocation>
</comment>